<organism evidence="2 3">
    <name type="scientific">Datura stramonium</name>
    <name type="common">Jimsonweed</name>
    <name type="synonym">Common thornapple</name>
    <dbReference type="NCBI Taxonomy" id="4076"/>
    <lineage>
        <taxon>Eukaryota</taxon>
        <taxon>Viridiplantae</taxon>
        <taxon>Streptophyta</taxon>
        <taxon>Embryophyta</taxon>
        <taxon>Tracheophyta</taxon>
        <taxon>Spermatophyta</taxon>
        <taxon>Magnoliopsida</taxon>
        <taxon>eudicotyledons</taxon>
        <taxon>Gunneridae</taxon>
        <taxon>Pentapetalae</taxon>
        <taxon>asterids</taxon>
        <taxon>lamiids</taxon>
        <taxon>Solanales</taxon>
        <taxon>Solanaceae</taxon>
        <taxon>Solanoideae</taxon>
        <taxon>Datureae</taxon>
        <taxon>Datura</taxon>
    </lineage>
</organism>
<protein>
    <submittedName>
        <fullName evidence="2">Uncharacterized protein</fullName>
    </submittedName>
</protein>
<evidence type="ECO:0000256" key="1">
    <source>
        <dbReference type="SAM" id="MobiDB-lite"/>
    </source>
</evidence>
<sequence length="81" mass="8504">MFDSMHKLILVGLTEALRGKVQSPEVAAATTSPPSLSRRRAAGQISVYQPLADADNTEKGNDDVEESGDDDTNAEESGGQG</sequence>
<feature type="compositionally biased region" description="Acidic residues" evidence="1">
    <location>
        <begin position="63"/>
        <end position="74"/>
    </location>
</feature>
<name>A0ABS8VY81_DATST</name>
<dbReference type="EMBL" id="JACEIK010006108">
    <property type="protein sequence ID" value="MCE2055094.1"/>
    <property type="molecule type" value="Genomic_DNA"/>
</dbReference>
<accession>A0ABS8VY81</accession>
<comment type="caution">
    <text evidence="2">The sequence shown here is derived from an EMBL/GenBank/DDBJ whole genome shotgun (WGS) entry which is preliminary data.</text>
</comment>
<reference evidence="2 3" key="1">
    <citation type="journal article" date="2021" name="BMC Genomics">
        <title>Datura genome reveals duplications of psychoactive alkaloid biosynthetic genes and high mutation rate following tissue culture.</title>
        <authorList>
            <person name="Rajewski A."/>
            <person name="Carter-House D."/>
            <person name="Stajich J."/>
            <person name="Litt A."/>
        </authorList>
    </citation>
    <scope>NUCLEOTIDE SEQUENCE [LARGE SCALE GENOMIC DNA]</scope>
    <source>
        <strain evidence="2">AR-01</strain>
    </source>
</reference>
<dbReference type="Proteomes" id="UP000823775">
    <property type="component" value="Unassembled WGS sequence"/>
</dbReference>
<evidence type="ECO:0000313" key="2">
    <source>
        <dbReference type="EMBL" id="MCE2055094.1"/>
    </source>
</evidence>
<keyword evidence="3" id="KW-1185">Reference proteome</keyword>
<feature type="region of interest" description="Disordered" evidence="1">
    <location>
        <begin position="22"/>
        <end position="81"/>
    </location>
</feature>
<evidence type="ECO:0000313" key="3">
    <source>
        <dbReference type="Proteomes" id="UP000823775"/>
    </source>
</evidence>
<proteinExistence type="predicted"/>
<gene>
    <name evidence="2" type="ORF">HAX54_041974</name>
</gene>